<reference evidence="2 3" key="1">
    <citation type="journal article" date="2017" name="Curr. Biol.">
        <title>The Evolution of Venom by Co-option of Single-Copy Genes.</title>
        <authorList>
            <person name="Martinson E.O."/>
            <person name="Mrinalini"/>
            <person name="Kelkar Y.D."/>
            <person name="Chang C.H."/>
            <person name="Werren J.H."/>
        </authorList>
    </citation>
    <scope>NUCLEOTIDE SEQUENCE [LARGE SCALE GENOMIC DNA]</scope>
    <source>
        <strain evidence="2 3">Alberta</strain>
        <tissue evidence="2">Whole body</tissue>
    </source>
</reference>
<feature type="compositionally biased region" description="Basic and acidic residues" evidence="1">
    <location>
        <begin position="28"/>
        <end position="50"/>
    </location>
</feature>
<name>A0A232ERI8_9HYME</name>
<evidence type="ECO:0000313" key="3">
    <source>
        <dbReference type="Proteomes" id="UP000215335"/>
    </source>
</evidence>
<protein>
    <submittedName>
        <fullName evidence="2">Uncharacterized protein</fullName>
    </submittedName>
</protein>
<evidence type="ECO:0000313" key="2">
    <source>
        <dbReference type="EMBL" id="OXU20942.1"/>
    </source>
</evidence>
<feature type="compositionally biased region" description="Polar residues" evidence="1">
    <location>
        <begin position="69"/>
        <end position="93"/>
    </location>
</feature>
<organism evidence="2 3">
    <name type="scientific">Trichomalopsis sarcophagae</name>
    <dbReference type="NCBI Taxonomy" id="543379"/>
    <lineage>
        <taxon>Eukaryota</taxon>
        <taxon>Metazoa</taxon>
        <taxon>Ecdysozoa</taxon>
        <taxon>Arthropoda</taxon>
        <taxon>Hexapoda</taxon>
        <taxon>Insecta</taxon>
        <taxon>Pterygota</taxon>
        <taxon>Neoptera</taxon>
        <taxon>Endopterygota</taxon>
        <taxon>Hymenoptera</taxon>
        <taxon>Apocrita</taxon>
        <taxon>Proctotrupomorpha</taxon>
        <taxon>Chalcidoidea</taxon>
        <taxon>Pteromalidae</taxon>
        <taxon>Pteromalinae</taxon>
        <taxon>Trichomalopsis</taxon>
    </lineage>
</organism>
<dbReference type="AlphaFoldDB" id="A0A232ERI8"/>
<evidence type="ECO:0000256" key="1">
    <source>
        <dbReference type="SAM" id="MobiDB-lite"/>
    </source>
</evidence>
<sequence length="104" mass="11835">MQLIALYGAFYACDVAARANQKPAISSKEVRKNKPKGDAAKKREKERKLLEQSSKNCNKIDELFSQQTKLKNNAFPKSQNETEINDTSISNDSIEQEKERNSKE</sequence>
<gene>
    <name evidence="2" type="ORF">TSAR_013115</name>
</gene>
<dbReference type="Proteomes" id="UP000215335">
    <property type="component" value="Unassembled WGS sequence"/>
</dbReference>
<comment type="caution">
    <text evidence="2">The sequence shown here is derived from an EMBL/GenBank/DDBJ whole genome shotgun (WGS) entry which is preliminary data.</text>
</comment>
<dbReference type="EMBL" id="NNAY01002612">
    <property type="protein sequence ID" value="OXU20942.1"/>
    <property type="molecule type" value="Genomic_DNA"/>
</dbReference>
<feature type="region of interest" description="Disordered" evidence="1">
    <location>
        <begin position="69"/>
        <end position="104"/>
    </location>
</feature>
<keyword evidence="3" id="KW-1185">Reference proteome</keyword>
<feature type="region of interest" description="Disordered" evidence="1">
    <location>
        <begin position="22"/>
        <end position="52"/>
    </location>
</feature>
<feature type="compositionally biased region" description="Basic and acidic residues" evidence="1">
    <location>
        <begin position="95"/>
        <end position="104"/>
    </location>
</feature>
<accession>A0A232ERI8</accession>
<proteinExistence type="predicted"/>